<keyword evidence="1" id="KW-1133">Transmembrane helix</keyword>
<keyword evidence="3" id="KW-1185">Reference proteome</keyword>
<protein>
    <submittedName>
        <fullName evidence="2">Uncharacterized protein</fullName>
    </submittedName>
</protein>
<evidence type="ECO:0000313" key="3">
    <source>
        <dbReference type="Proteomes" id="UP000321230"/>
    </source>
</evidence>
<feature type="transmembrane region" description="Helical" evidence="1">
    <location>
        <begin position="76"/>
        <end position="97"/>
    </location>
</feature>
<dbReference type="Proteomes" id="UP000321230">
    <property type="component" value="Unassembled WGS sequence"/>
</dbReference>
<proteinExistence type="predicted"/>
<dbReference type="EMBL" id="BJUZ01000001">
    <property type="protein sequence ID" value="GEK93149.1"/>
    <property type="molecule type" value="Genomic_DNA"/>
</dbReference>
<gene>
    <name evidence="2" type="ORF">GWA01_09190</name>
</gene>
<accession>A0A511AY67</accession>
<evidence type="ECO:0000256" key="1">
    <source>
        <dbReference type="SAM" id="Phobius"/>
    </source>
</evidence>
<dbReference type="AlphaFoldDB" id="A0A511AY67"/>
<organism evidence="2 3">
    <name type="scientific">Gluconobacter wancherniae NBRC 103581</name>
    <dbReference type="NCBI Taxonomy" id="656744"/>
    <lineage>
        <taxon>Bacteria</taxon>
        <taxon>Pseudomonadati</taxon>
        <taxon>Pseudomonadota</taxon>
        <taxon>Alphaproteobacteria</taxon>
        <taxon>Acetobacterales</taxon>
        <taxon>Acetobacteraceae</taxon>
        <taxon>Gluconobacter</taxon>
    </lineage>
</organism>
<comment type="caution">
    <text evidence="2">The sequence shown here is derived from an EMBL/GenBank/DDBJ whole genome shotgun (WGS) entry which is preliminary data.</text>
</comment>
<keyword evidence="1" id="KW-0472">Membrane</keyword>
<sequence length="100" mass="10886">MGDAAPILAPDAGEFITRGEFSDRIGGVQQDVKLLQREMVETQTVLSTQGGQLTQILANQDAQDKKLDNLQSVRQWIGWVLVIVTSTGVVQITSHLVGVR</sequence>
<dbReference type="SUPFAM" id="SSF144266">
    <property type="entry name" value="MPN010-like"/>
    <property type="match status" value="1"/>
</dbReference>
<reference evidence="2 3" key="1">
    <citation type="submission" date="2019-07" db="EMBL/GenBank/DDBJ databases">
        <title>Whole genome shotgun sequence of Gluconobacter wancherniae NBRC 103581.</title>
        <authorList>
            <person name="Hosoyama A."/>
            <person name="Uohara A."/>
            <person name="Ohji S."/>
            <person name="Ichikawa N."/>
        </authorList>
    </citation>
    <scope>NUCLEOTIDE SEQUENCE [LARGE SCALE GENOMIC DNA]</scope>
    <source>
        <strain evidence="2 3">NBRC 103581</strain>
    </source>
</reference>
<evidence type="ECO:0000313" key="2">
    <source>
        <dbReference type="EMBL" id="GEK93149.1"/>
    </source>
</evidence>
<name>A0A511AY67_9PROT</name>
<keyword evidence="1" id="KW-0812">Transmembrane</keyword>